<evidence type="ECO:0000256" key="2">
    <source>
        <dbReference type="ARBA" id="ARBA00010400"/>
    </source>
</evidence>
<accession>A0A9W6UA78</accession>
<dbReference type="Proteomes" id="UP001165083">
    <property type="component" value="Unassembled WGS sequence"/>
</dbReference>
<feature type="signal peptide" evidence="5">
    <location>
        <begin position="1"/>
        <end position="19"/>
    </location>
</feature>
<evidence type="ECO:0000313" key="7">
    <source>
        <dbReference type="Proteomes" id="UP001165083"/>
    </source>
</evidence>
<dbReference type="Pfam" id="PF16810">
    <property type="entry name" value="RXLR"/>
    <property type="match status" value="1"/>
</dbReference>
<evidence type="ECO:0000256" key="5">
    <source>
        <dbReference type="SAM" id="SignalP"/>
    </source>
</evidence>
<evidence type="ECO:0000256" key="4">
    <source>
        <dbReference type="ARBA" id="ARBA00022729"/>
    </source>
</evidence>
<comment type="caution">
    <text evidence="6">The sequence shown here is derived from an EMBL/GenBank/DDBJ whole genome shotgun (WGS) entry which is preliminary data.</text>
</comment>
<name>A0A9W6UA78_9STRA</name>
<dbReference type="InterPro" id="IPR031825">
    <property type="entry name" value="RXLR"/>
</dbReference>
<organism evidence="6 7">
    <name type="scientific">Phytophthora lilii</name>
    <dbReference type="NCBI Taxonomy" id="2077276"/>
    <lineage>
        <taxon>Eukaryota</taxon>
        <taxon>Sar</taxon>
        <taxon>Stramenopiles</taxon>
        <taxon>Oomycota</taxon>
        <taxon>Peronosporomycetes</taxon>
        <taxon>Peronosporales</taxon>
        <taxon>Peronosporaceae</taxon>
        <taxon>Phytophthora</taxon>
    </lineage>
</organism>
<proteinExistence type="inferred from homology"/>
<gene>
    <name evidence="6" type="ORF">Plil01_001231400</name>
</gene>
<evidence type="ECO:0000313" key="6">
    <source>
        <dbReference type="EMBL" id="GMF29085.1"/>
    </source>
</evidence>
<dbReference type="OrthoDB" id="128648at2759"/>
<comment type="subcellular location">
    <subcellularLocation>
        <location evidence="1">Secreted</location>
    </subcellularLocation>
</comment>
<reference evidence="6" key="1">
    <citation type="submission" date="2023-04" db="EMBL/GenBank/DDBJ databases">
        <title>Phytophthora lilii NBRC 32176.</title>
        <authorList>
            <person name="Ichikawa N."/>
            <person name="Sato H."/>
            <person name="Tonouchi N."/>
        </authorList>
    </citation>
    <scope>NUCLEOTIDE SEQUENCE</scope>
    <source>
        <strain evidence="6">NBRC 32176</strain>
    </source>
</reference>
<dbReference type="EMBL" id="BSXW01000754">
    <property type="protein sequence ID" value="GMF29085.1"/>
    <property type="molecule type" value="Genomic_DNA"/>
</dbReference>
<protein>
    <submittedName>
        <fullName evidence="6">Unnamed protein product</fullName>
    </submittedName>
</protein>
<keyword evidence="7" id="KW-1185">Reference proteome</keyword>
<comment type="similarity">
    <text evidence="2">Belongs to the RxLR effector family.</text>
</comment>
<evidence type="ECO:0000256" key="3">
    <source>
        <dbReference type="ARBA" id="ARBA00022525"/>
    </source>
</evidence>
<feature type="chain" id="PRO_5040855399" evidence="5">
    <location>
        <begin position="20"/>
        <end position="497"/>
    </location>
</feature>
<dbReference type="AlphaFoldDB" id="A0A9W6UA78"/>
<sequence>MRLQCIVFLAAAISLVCEGDAVAATYSQEAVVPLFAENTRLLRTHETADEYGEERAITGFNRLTDAVKKGASKLVDNPKVQSLLGNKKSWSSILKATKLDDSAGSILSANGFKTLNSYVEAFNTKNPKHPMSLVRMLTAKYGDDAVARALVQVRRSSSATPDSKEIATKLKLEQLEGWFANKQSVDDVFKLLKLTGDGNQVFRSRKLELLEDYITLFNNRNNAHETLLQAFKNGVGGDLKLATMLQAAKTDEFVFARQMASRLRKEQYKQWVADGLDPTGVMKLLQLDNTLTSPNLNALSSFVTVFNQKQRPADRVTLLQTLTAHYGDARLAKALVSAKRIESTNEIAKKLQVEQLTGWLDSRKPVQEVFGLLNLGKYGEAALASRNLEVLDDYIAMFNTRYSAKESLITALSAGFGGERKLATMLVRGKALRDTKEKATELQIDMFDDWIDRGIKPKNLLKDVLKIDDNALATDFDKAVVMQYKSYYKEEMKVEVL</sequence>
<keyword evidence="4 5" id="KW-0732">Signal</keyword>
<keyword evidence="3" id="KW-0964">Secreted</keyword>
<evidence type="ECO:0000256" key="1">
    <source>
        <dbReference type="ARBA" id="ARBA00004613"/>
    </source>
</evidence>